<reference evidence="1 2" key="1">
    <citation type="submission" date="2016-10" db="EMBL/GenBank/DDBJ databases">
        <authorList>
            <person name="de Groot N.N."/>
        </authorList>
    </citation>
    <scope>NUCLEOTIDE SEQUENCE [LARGE SCALE GENOMIC DNA]</scope>
    <source>
        <strain evidence="1 2">CGMCC 1.6291</strain>
    </source>
</reference>
<protein>
    <recommendedName>
        <fullName evidence="3">Cytochrome oxidase Cu insertion factor, SCO1/SenC/PrrC family</fullName>
    </recommendedName>
</protein>
<dbReference type="STRING" id="406100.SAMN04488052_104268"/>
<gene>
    <name evidence="1" type="ORF">SAMN04488052_104268</name>
</gene>
<dbReference type="OrthoDB" id="9785445at2"/>
<evidence type="ECO:0000313" key="2">
    <source>
        <dbReference type="Proteomes" id="UP000199657"/>
    </source>
</evidence>
<organism evidence="1 2">
    <name type="scientific">Aquisalimonas asiatica</name>
    <dbReference type="NCBI Taxonomy" id="406100"/>
    <lineage>
        <taxon>Bacteria</taxon>
        <taxon>Pseudomonadati</taxon>
        <taxon>Pseudomonadota</taxon>
        <taxon>Gammaproteobacteria</taxon>
        <taxon>Chromatiales</taxon>
        <taxon>Ectothiorhodospiraceae</taxon>
        <taxon>Aquisalimonas</taxon>
    </lineage>
</organism>
<proteinExistence type="predicted"/>
<evidence type="ECO:0000313" key="1">
    <source>
        <dbReference type="EMBL" id="SEO91340.1"/>
    </source>
</evidence>
<evidence type="ECO:0008006" key="3">
    <source>
        <dbReference type="Google" id="ProtNLM"/>
    </source>
</evidence>
<dbReference type="Proteomes" id="UP000199657">
    <property type="component" value="Unassembled WGS sequence"/>
</dbReference>
<keyword evidence="2" id="KW-1185">Reference proteome</keyword>
<dbReference type="EMBL" id="FOEG01000004">
    <property type="protein sequence ID" value="SEO91340.1"/>
    <property type="molecule type" value="Genomic_DNA"/>
</dbReference>
<accession>A0A1H8TJT8</accession>
<name>A0A1H8TJT8_9GAMM</name>
<dbReference type="AlphaFoldDB" id="A0A1H8TJT8"/>
<sequence length="203" mass="22573">MTRNDKAQMWRGRRALLLLLALFLLPAAIAWTLFFSGWRPPATSNHGELLDPPVQVEASGLTPIAGPGGVPGFRGQWTMLVALQGPCEQTCQDRLRETRQVRRALAQNIDRAQRVLILEAEDHAPSEAFLERHPDLHVVTGGAEWARGADAPEVALSLIDSRGFRMMEYGEPFSPSGMLDDMKHLLRLSNVDIERLDGLSDRD</sequence>
<dbReference type="RefSeq" id="WP_139209204.1">
    <property type="nucleotide sequence ID" value="NZ_FOEG01000004.1"/>
</dbReference>